<dbReference type="EMBL" id="KU529793">
    <property type="protein sequence ID" value="AMQ35928.1"/>
    <property type="molecule type" value="Genomic_DNA"/>
</dbReference>
<dbReference type="Pfam" id="PF08475">
    <property type="entry name" value="Baculo_VP91_N"/>
    <property type="match status" value="1"/>
</dbReference>
<gene>
    <name evidence="10" type="primary">PxGV-Morf82</name>
    <name evidence="8" type="synonym">PxGV-Corf82</name>
    <name evidence="9" type="synonym">PxGV-Korf82</name>
    <name evidence="11" type="synonym">PxGV-Torf82</name>
</gene>
<keyword evidence="5" id="KW-0325">Glycoprotein</keyword>
<reference evidence="10" key="1">
    <citation type="submission" date="2016-01" db="EMBL/GenBank/DDBJ databases">
        <title>Complete Genome Sequences of Four Plutella xylostella Granulovirus Isolates.</title>
        <authorList>
            <person name="Spence R.J."/>
            <person name="Noune C."/>
            <person name="Hauxwell C."/>
        </authorList>
    </citation>
    <scope>NUCLEOTIDE SEQUENCE</scope>
    <source>
        <strain evidence="8">PxGV_C</strain>
        <strain evidence="9">PxGV_K</strain>
        <strain evidence="10">PxGV_M</strain>
        <strain evidence="11">PxGV_T</strain>
    </source>
</reference>
<evidence type="ECO:0000256" key="3">
    <source>
        <dbReference type="ARBA" id="ARBA00022737"/>
    </source>
</evidence>
<keyword evidence="1" id="KW-0147">Chitin-binding</keyword>
<dbReference type="EMBL" id="KU529791">
    <property type="protein sequence ID" value="AMQ35694.1"/>
    <property type="molecule type" value="Genomic_DNA"/>
</dbReference>
<organism evidence="10">
    <name type="scientific">Plutella xylostella granulovirus</name>
    <dbReference type="NCBI Taxonomy" id="98383"/>
    <lineage>
        <taxon>Viruses</taxon>
        <taxon>Viruses incertae sedis</taxon>
        <taxon>Naldaviricetes</taxon>
        <taxon>Lefavirales</taxon>
        <taxon>Baculoviridae</taxon>
        <taxon>Betabaculovirus</taxon>
        <taxon>Betabaculovirus pluxylostellae</taxon>
    </lineage>
</organism>
<evidence type="ECO:0000313" key="10">
    <source>
        <dbReference type="EMBL" id="AMQ35928.1"/>
    </source>
</evidence>
<evidence type="ECO:0000256" key="2">
    <source>
        <dbReference type="ARBA" id="ARBA00022729"/>
    </source>
</evidence>
<dbReference type="PROSITE" id="PS51807">
    <property type="entry name" value="ZF_C2HC_BV"/>
    <property type="match status" value="1"/>
</dbReference>
<evidence type="ECO:0000259" key="7">
    <source>
        <dbReference type="PROSITE" id="PS51807"/>
    </source>
</evidence>
<evidence type="ECO:0000313" key="9">
    <source>
        <dbReference type="EMBL" id="AMQ35811.1"/>
    </source>
</evidence>
<evidence type="ECO:0000256" key="1">
    <source>
        <dbReference type="ARBA" id="ARBA00022669"/>
    </source>
</evidence>
<keyword evidence="6" id="KW-0812">Transmembrane</keyword>
<dbReference type="GO" id="GO:0008061">
    <property type="term" value="F:chitin binding"/>
    <property type="evidence" value="ECO:0007669"/>
    <property type="project" value="UniProtKB-KW"/>
</dbReference>
<keyword evidence="6" id="KW-1133">Transmembrane helix</keyword>
<dbReference type="EMBL" id="KU529792">
    <property type="protein sequence ID" value="AMQ35811.1"/>
    <property type="molecule type" value="Genomic_DNA"/>
</dbReference>
<protein>
    <submittedName>
        <fullName evidence="8">PxGV-Corf82 protein</fullName>
    </submittedName>
    <submittedName>
        <fullName evidence="9">PxGV-Korf82 protein</fullName>
    </submittedName>
    <submittedName>
        <fullName evidence="10">PxGV-Morf82 protein</fullName>
    </submittedName>
    <submittedName>
        <fullName evidence="11">PxGV-Torf82 protein</fullName>
    </submittedName>
</protein>
<dbReference type="InterPro" id="IPR013682">
    <property type="entry name" value="BaculoV_Vp91_N"/>
</dbReference>
<dbReference type="EMBL" id="KU529794">
    <property type="protein sequence ID" value="AMQ36045.1"/>
    <property type="molecule type" value="Genomic_DNA"/>
</dbReference>
<evidence type="ECO:0000256" key="4">
    <source>
        <dbReference type="ARBA" id="ARBA00023157"/>
    </source>
</evidence>
<evidence type="ECO:0000313" key="8">
    <source>
        <dbReference type="EMBL" id="AMQ35694.1"/>
    </source>
</evidence>
<feature type="domain" description="Zinc finger C2HC baculovirus (BV)-type profile" evidence="7">
    <location>
        <begin position="142"/>
        <end position="187"/>
    </location>
</feature>
<proteinExistence type="predicted"/>
<evidence type="ECO:0000256" key="6">
    <source>
        <dbReference type="SAM" id="Phobius"/>
    </source>
</evidence>
<evidence type="ECO:0000313" key="11">
    <source>
        <dbReference type="EMBL" id="AMQ36045.1"/>
    </source>
</evidence>
<accession>A0A142DWG0</accession>
<keyword evidence="3" id="KW-0677">Repeat</keyword>
<keyword evidence="4" id="KW-1015">Disulfide bond</keyword>
<keyword evidence="2" id="KW-0732">Signal</keyword>
<sequence length="533" mass="60637">MSVSTIFVTIFIIFVVLLFYSQYIVKDFNVDAFDSKLDVLKEYIRVVGNDGRLPPELGFVSEVDDHDYKITYFDTFSLDTTRHIIANDNVKQFDFDRQEFSAPKLSGGVSRHPTDETKFIAHADDGDVVMKCDNGVFDGEECVEIPVCTEPNTTLPLTEDRLNKLVFNKIHSKNTHFKFHPTVYVKCDENAQPHLQECLNGEVFADTKCVYDPTITTNGQGLVTALNVKKIKASSFQLSNKILSLLRYPVNDNTKHNAAMCVEAGVTFIDDTMSDNQYIECLGDQQMFLHTCVNRLDGFTCDREDACLVFDNGSGNIFNTIGNDNLIYDTGVSKCSDYLITDITQCDTTNMLTLDGIATDLEVPRQVFDGEKCVDFSLDHVRIDNDNFKVQIENDHDIDFSQSMVGRVSKLDAFFKDNSLNNLVTYSKDIGEIGINYKNMASLDCQDQEYVVDIFDNSKYRDCSDDSEHAMRDDQYYDFIARRLIVKEGYRGECRSLTGNYCDAAFREVDGVKCFFTMPLFNEEVLKIKYNKK</sequence>
<name>A0A142DWG0_9BBAC</name>
<feature type="transmembrane region" description="Helical" evidence="6">
    <location>
        <begin position="6"/>
        <end position="25"/>
    </location>
</feature>
<keyword evidence="6" id="KW-0472">Membrane</keyword>
<evidence type="ECO:0000256" key="5">
    <source>
        <dbReference type="ARBA" id="ARBA00023180"/>
    </source>
</evidence>